<proteinExistence type="inferred from homology"/>
<feature type="region of interest" description="Disordered" evidence="2">
    <location>
        <begin position="620"/>
        <end position="648"/>
    </location>
</feature>
<feature type="compositionally biased region" description="Basic and acidic residues" evidence="2">
    <location>
        <begin position="343"/>
        <end position="357"/>
    </location>
</feature>
<dbReference type="InterPro" id="IPR004963">
    <property type="entry name" value="PAE/NOTUM"/>
</dbReference>
<dbReference type="Proteomes" id="UP001152795">
    <property type="component" value="Unassembled WGS sequence"/>
</dbReference>
<evidence type="ECO:0000313" key="3">
    <source>
        <dbReference type="EMBL" id="CAB4000971.1"/>
    </source>
</evidence>
<organism evidence="3 4">
    <name type="scientific">Paramuricea clavata</name>
    <name type="common">Red gorgonian</name>
    <name type="synonym">Violescent sea-whip</name>
    <dbReference type="NCBI Taxonomy" id="317549"/>
    <lineage>
        <taxon>Eukaryota</taxon>
        <taxon>Metazoa</taxon>
        <taxon>Cnidaria</taxon>
        <taxon>Anthozoa</taxon>
        <taxon>Octocorallia</taxon>
        <taxon>Malacalcyonacea</taxon>
        <taxon>Plexauridae</taxon>
        <taxon>Paramuricea</taxon>
    </lineage>
</organism>
<evidence type="ECO:0000256" key="2">
    <source>
        <dbReference type="SAM" id="MobiDB-lite"/>
    </source>
</evidence>
<feature type="compositionally biased region" description="Polar residues" evidence="2">
    <location>
        <begin position="326"/>
        <end position="340"/>
    </location>
</feature>
<feature type="compositionally biased region" description="Polar residues" evidence="2">
    <location>
        <begin position="377"/>
        <end position="393"/>
    </location>
</feature>
<dbReference type="PANTHER" id="PTHR21562:SF67">
    <property type="entry name" value="PECTIN ACETYLESTERASE"/>
    <property type="match status" value="1"/>
</dbReference>
<dbReference type="GO" id="GO:0016787">
    <property type="term" value="F:hydrolase activity"/>
    <property type="evidence" value="ECO:0007669"/>
    <property type="project" value="InterPro"/>
</dbReference>
<dbReference type="AlphaFoldDB" id="A0A7D9E5C0"/>
<comment type="caution">
    <text evidence="3">The sequence shown here is derived from an EMBL/GenBank/DDBJ whole genome shotgun (WGS) entry which is preliminary data.</text>
</comment>
<evidence type="ECO:0000313" key="4">
    <source>
        <dbReference type="Proteomes" id="UP001152795"/>
    </source>
</evidence>
<sequence>MNLSVTQTKHCELCRARLGRDAEKIQVQKEVKKRETSKMEMVFLKTAVSTGAVCLDGSPPGYHFRKGFGIGTNKWIIFFNGGAWCFDEQSCYERSHTVYGSSRFYTVFSENGLYSNDPQINPDFHNWNMVFIIYCDGSSFTGMRQNPVYFMAESVHFRGKAILEAIIQDLLSKGVRSASDVLLSGSSAGSLAVLIHADFIRSKLNPKTKVRAIADSGYFLDIETQYGTNKTRDMFNRMLLTHNSTSSLHEACIKRMAKADHWKCFFPQYFFDLIETPVFVLQSSYDVWQIVNGLDIVCVIPSYEDILLFRSLKRLRTVRKTVENPVVTSSRNTPRGTGNVSHEAVKASRGKNHESRATGHASLKRLHTVRKTLENPVVTSSRNTPRGTGNVSHETAKASRGKIHESRATGHASRGTNHASRETSHPSRGTNHAQELDSIPVKNAHWQTRIPTSTRSKFLAEYIPRIPRVNSLVPRVQRANNRGQVPTLVLNNRQTPVWRSPRWRYNLATQDSWNNPAISRSASAMNEVARPNNLVQTFNSPGKSKVLRRQNLDNTQTFPFYNIRQTVPALHLSSVNRVRAYSPTNGGQEPRAYSAINANVAHFRQKRKPGSTQFVLQKSRSISTKDAQFRRKRKPRKTQNVRPKSRTNMQKKEWHWLPLYSSPTPCTKDETEKILNMRKMTIEALKPVITKPHSGLFLSSCFEHTQATYNNIWQKSRVNGKSPRDAIAEWYFGKPGNHIHIGPEFEFESCVM</sequence>
<feature type="compositionally biased region" description="Basic and acidic residues" evidence="2">
    <location>
        <begin position="394"/>
        <end position="408"/>
    </location>
</feature>
<protein>
    <submittedName>
        <fullName evidence="3">Pectin acetylesterase 11-like</fullName>
    </submittedName>
</protein>
<keyword evidence="4" id="KW-1185">Reference proteome</keyword>
<gene>
    <name evidence="3" type="ORF">PACLA_8A011081</name>
</gene>
<dbReference type="Pfam" id="PF03283">
    <property type="entry name" value="PAE"/>
    <property type="match status" value="2"/>
</dbReference>
<name>A0A7D9E5C0_PARCT</name>
<dbReference type="PANTHER" id="PTHR21562">
    <property type="entry name" value="NOTUM-RELATED"/>
    <property type="match status" value="1"/>
</dbReference>
<dbReference type="InterPro" id="IPR029058">
    <property type="entry name" value="AB_hydrolase_fold"/>
</dbReference>
<accession>A0A7D9E5C0</accession>
<dbReference type="OrthoDB" id="2015280at2759"/>
<dbReference type="SUPFAM" id="SSF53474">
    <property type="entry name" value="alpha/beta-Hydrolases"/>
    <property type="match status" value="1"/>
</dbReference>
<feature type="compositionally biased region" description="Basic residues" evidence="2">
    <location>
        <begin position="630"/>
        <end position="645"/>
    </location>
</feature>
<evidence type="ECO:0000256" key="1">
    <source>
        <dbReference type="ARBA" id="ARBA00010213"/>
    </source>
</evidence>
<dbReference type="EMBL" id="CACRXK020003972">
    <property type="protein sequence ID" value="CAB4000971.1"/>
    <property type="molecule type" value="Genomic_DNA"/>
</dbReference>
<reference evidence="3" key="1">
    <citation type="submission" date="2020-04" db="EMBL/GenBank/DDBJ databases">
        <authorList>
            <person name="Alioto T."/>
            <person name="Alioto T."/>
            <person name="Gomez Garrido J."/>
        </authorList>
    </citation>
    <scope>NUCLEOTIDE SEQUENCE</scope>
    <source>
        <strain evidence="3">A484AB</strain>
    </source>
</reference>
<feature type="region of interest" description="Disordered" evidence="2">
    <location>
        <begin position="326"/>
        <end position="439"/>
    </location>
</feature>
<comment type="similarity">
    <text evidence="1">Belongs to the pectinacetylesterase family. Notum subfamily.</text>
</comment>